<dbReference type="PANTHER" id="PTHR10395">
    <property type="entry name" value="URICASE AND TRANSTHYRETIN-RELATED"/>
    <property type="match status" value="1"/>
</dbReference>
<keyword evidence="10" id="KW-1185">Reference proteome</keyword>
<dbReference type="InterPro" id="IPR023418">
    <property type="entry name" value="Thyroxine_BS"/>
</dbReference>
<evidence type="ECO:0000313" key="10">
    <source>
        <dbReference type="Proteomes" id="UP000632273"/>
    </source>
</evidence>
<dbReference type="EMBL" id="BMHT01000003">
    <property type="protein sequence ID" value="GGF08966.1"/>
    <property type="molecule type" value="Genomic_DNA"/>
</dbReference>
<evidence type="ECO:0000256" key="2">
    <source>
        <dbReference type="ARBA" id="ARBA00002704"/>
    </source>
</evidence>
<dbReference type="RefSeq" id="WP_188813679.1">
    <property type="nucleotide sequence ID" value="NZ_BMHT01000003.1"/>
</dbReference>
<dbReference type="PRINTS" id="PR00189">
    <property type="entry name" value="TRNSTHYRETIN"/>
</dbReference>
<sequence length="112" mass="12796">MSQLTTHILDTTRGKPAQGISIILYSQPEDTWQELARGTTNQDGRITDLLPKDELLAFGTYKLKFLTQAYFDQLGTTTFYPFVEIVFSVQTQEHYHVPLLLNPFGYSTYRGS</sequence>
<comment type="function">
    <text evidence="2">Catalyzes the hydrolysis of 5-hydroxyisourate (HIU) to 2-oxo-4-hydroxy-4-carboxy-5-ureidoimidazoline (OHCU).</text>
</comment>
<name>A0ABQ1U217_9BACT</name>
<dbReference type="PROSITE" id="PS00768">
    <property type="entry name" value="TRANSTHYRETIN_1"/>
    <property type="match status" value="1"/>
</dbReference>
<comment type="catalytic activity">
    <reaction evidence="1 7">
        <text>5-hydroxyisourate + H2O = 5-hydroxy-2-oxo-4-ureido-2,5-dihydro-1H-imidazole-5-carboxylate + H(+)</text>
        <dbReference type="Rhea" id="RHEA:23736"/>
        <dbReference type="ChEBI" id="CHEBI:15377"/>
        <dbReference type="ChEBI" id="CHEBI:15378"/>
        <dbReference type="ChEBI" id="CHEBI:18072"/>
        <dbReference type="ChEBI" id="CHEBI:58639"/>
        <dbReference type="EC" id="3.5.2.17"/>
    </reaction>
</comment>
<dbReference type="CDD" id="cd05822">
    <property type="entry name" value="TLP_HIUase"/>
    <property type="match status" value="1"/>
</dbReference>
<comment type="similarity">
    <text evidence="3 7">Belongs to the transthyretin family. 5-hydroxyisourate hydrolase subfamily.</text>
</comment>
<comment type="subunit">
    <text evidence="4 7">Homotetramer.</text>
</comment>
<evidence type="ECO:0000256" key="5">
    <source>
        <dbReference type="ARBA" id="ARBA00022631"/>
    </source>
</evidence>
<dbReference type="Gene3D" id="2.60.40.180">
    <property type="entry name" value="Transthyretin/hydroxyisourate hydrolase domain"/>
    <property type="match status" value="1"/>
</dbReference>
<dbReference type="Proteomes" id="UP000632273">
    <property type="component" value="Unassembled WGS sequence"/>
</dbReference>
<evidence type="ECO:0000256" key="1">
    <source>
        <dbReference type="ARBA" id="ARBA00001043"/>
    </source>
</evidence>
<evidence type="ECO:0000259" key="8">
    <source>
        <dbReference type="SMART" id="SM00095"/>
    </source>
</evidence>
<evidence type="ECO:0000256" key="4">
    <source>
        <dbReference type="ARBA" id="ARBA00011881"/>
    </source>
</evidence>
<dbReference type="PANTHER" id="PTHR10395:SF7">
    <property type="entry name" value="5-HYDROXYISOURATE HYDROLASE"/>
    <property type="match status" value="1"/>
</dbReference>
<dbReference type="InterPro" id="IPR000895">
    <property type="entry name" value="Transthyretin/HIU_hydrolase"/>
</dbReference>
<comment type="caution">
    <text evidence="9">The sequence shown here is derived from an EMBL/GenBank/DDBJ whole genome shotgun (WGS) entry which is preliminary data.</text>
</comment>
<keyword evidence="6 7" id="KW-0378">Hydrolase</keyword>
<feature type="domain" description="Transthyretin/hydroxyisourate hydrolase" evidence="8">
    <location>
        <begin position="1"/>
        <end position="111"/>
    </location>
</feature>
<accession>A0ABQ1U217</accession>
<dbReference type="SMART" id="SM00095">
    <property type="entry name" value="TR_THY"/>
    <property type="match status" value="1"/>
</dbReference>
<dbReference type="InterPro" id="IPR023416">
    <property type="entry name" value="Transthyretin/HIU_hydrolase_d"/>
</dbReference>
<dbReference type="GO" id="GO:0016787">
    <property type="term" value="F:hydrolase activity"/>
    <property type="evidence" value="ECO:0007669"/>
    <property type="project" value="UniProtKB-KW"/>
</dbReference>
<protein>
    <recommendedName>
        <fullName evidence="7">5-hydroxyisourate hydrolase</fullName>
        <shortName evidence="7">HIU hydrolase</shortName>
        <shortName evidence="7">HIUHase</shortName>
        <ecNumber evidence="7">3.5.2.17</ecNumber>
    </recommendedName>
</protein>
<dbReference type="Pfam" id="PF00576">
    <property type="entry name" value="Transthyretin"/>
    <property type="match status" value="1"/>
</dbReference>
<organism evidence="9 10">
    <name type="scientific">Hymenobacter cavernae</name>
    <dbReference type="NCBI Taxonomy" id="2044852"/>
    <lineage>
        <taxon>Bacteria</taxon>
        <taxon>Pseudomonadati</taxon>
        <taxon>Bacteroidota</taxon>
        <taxon>Cytophagia</taxon>
        <taxon>Cytophagales</taxon>
        <taxon>Hymenobacteraceae</taxon>
        <taxon>Hymenobacter</taxon>
    </lineage>
</organism>
<evidence type="ECO:0000256" key="3">
    <source>
        <dbReference type="ARBA" id="ARBA00009850"/>
    </source>
</evidence>
<evidence type="ECO:0000256" key="7">
    <source>
        <dbReference type="RuleBase" id="RU361270"/>
    </source>
</evidence>
<evidence type="ECO:0000256" key="6">
    <source>
        <dbReference type="ARBA" id="ARBA00022801"/>
    </source>
</evidence>
<gene>
    <name evidence="9" type="ORF">GCM10011383_20160</name>
</gene>
<keyword evidence="5 7" id="KW-0659">Purine metabolism</keyword>
<evidence type="ECO:0000313" key="9">
    <source>
        <dbReference type="EMBL" id="GGF08966.1"/>
    </source>
</evidence>
<dbReference type="InterPro" id="IPR036817">
    <property type="entry name" value="Transthyretin/HIU_hydrolase_sf"/>
</dbReference>
<dbReference type="EC" id="3.5.2.17" evidence="7"/>
<dbReference type="InterPro" id="IPR014306">
    <property type="entry name" value="Hydroxyisourate_hydrolase"/>
</dbReference>
<dbReference type="SUPFAM" id="SSF49472">
    <property type="entry name" value="Transthyretin (synonym: prealbumin)"/>
    <property type="match status" value="1"/>
</dbReference>
<reference evidence="10" key="1">
    <citation type="journal article" date="2019" name="Int. J. Syst. Evol. Microbiol.">
        <title>The Global Catalogue of Microorganisms (GCM) 10K type strain sequencing project: providing services to taxonomists for standard genome sequencing and annotation.</title>
        <authorList>
            <consortium name="The Broad Institute Genomics Platform"/>
            <consortium name="The Broad Institute Genome Sequencing Center for Infectious Disease"/>
            <person name="Wu L."/>
            <person name="Ma J."/>
        </authorList>
    </citation>
    <scope>NUCLEOTIDE SEQUENCE [LARGE SCALE GENOMIC DNA]</scope>
    <source>
        <strain evidence="10">CGMCC 1.15197</strain>
    </source>
</reference>
<dbReference type="NCBIfam" id="TIGR02962">
    <property type="entry name" value="hdxy_isourate"/>
    <property type="match status" value="1"/>
</dbReference>
<proteinExistence type="inferred from homology"/>